<accession>A0AAD7GLR7</accession>
<dbReference type="EMBL" id="JARKIE010000032">
    <property type="protein sequence ID" value="KAJ7696919.1"/>
    <property type="molecule type" value="Genomic_DNA"/>
</dbReference>
<reference evidence="1" key="1">
    <citation type="submission" date="2023-03" db="EMBL/GenBank/DDBJ databases">
        <title>Massive genome expansion in bonnet fungi (Mycena s.s.) driven by repeated elements and novel gene families across ecological guilds.</title>
        <authorList>
            <consortium name="Lawrence Berkeley National Laboratory"/>
            <person name="Harder C.B."/>
            <person name="Miyauchi S."/>
            <person name="Viragh M."/>
            <person name="Kuo A."/>
            <person name="Thoen E."/>
            <person name="Andreopoulos B."/>
            <person name="Lu D."/>
            <person name="Skrede I."/>
            <person name="Drula E."/>
            <person name="Henrissat B."/>
            <person name="Morin E."/>
            <person name="Kohler A."/>
            <person name="Barry K."/>
            <person name="LaButti K."/>
            <person name="Morin E."/>
            <person name="Salamov A."/>
            <person name="Lipzen A."/>
            <person name="Mereny Z."/>
            <person name="Hegedus B."/>
            <person name="Baldrian P."/>
            <person name="Stursova M."/>
            <person name="Weitz H."/>
            <person name="Taylor A."/>
            <person name="Grigoriev I.V."/>
            <person name="Nagy L.G."/>
            <person name="Martin F."/>
            <person name="Kauserud H."/>
        </authorList>
    </citation>
    <scope>NUCLEOTIDE SEQUENCE</scope>
    <source>
        <strain evidence="1">CBHHK067</strain>
    </source>
</reference>
<dbReference type="PANTHER" id="PTHR21301:SF12">
    <property type="match status" value="1"/>
</dbReference>
<evidence type="ECO:0000313" key="1">
    <source>
        <dbReference type="EMBL" id="KAJ7696919.1"/>
    </source>
</evidence>
<comment type="caution">
    <text evidence="1">The sequence shown here is derived from an EMBL/GenBank/DDBJ whole genome shotgun (WGS) entry which is preliminary data.</text>
</comment>
<proteinExistence type="predicted"/>
<name>A0AAD7GLR7_MYCRO</name>
<organism evidence="1 2">
    <name type="scientific">Mycena rosella</name>
    <name type="common">Pink bonnet</name>
    <name type="synonym">Agaricus rosellus</name>
    <dbReference type="NCBI Taxonomy" id="1033263"/>
    <lineage>
        <taxon>Eukaryota</taxon>
        <taxon>Fungi</taxon>
        <taxon>Dikarya</taxon>
        <taxon>Basidiomycota</taxon>
        <taxon>Agaricomycotina</taxon>
        <taxon>Agaricomycetes</taxon>
        <taxon>Agaricomycetidae</taxon>
        <taxon>Agaricales</taxon>
        <taxon>Marasmiineae</taxon>
        <taxon>Mycenaceae</taxon>
        <taxon>Mycena</taxon>
    </lineage>
</organism>
<sequence>MLLSTLEEAAGLKVKGRKELIILLLHLVLKYNFVQFAGRTFQQVICTAMGTSCTPTYANLFLASYEVPVLKEFETHLLFYKHFIDDTFAIVRGTREDVAEYQRRKGESFGRE</sequence>
<protein>
    <recommendedName>
        <fullName evidence="3">Reverse transcriptase domain-containing protein</fullName>
    </recommendedName>
</protein>
<evidence type="ECO:0000313" key="2">
    <source>
        <dbReference type="Proteomes" id="UP001221757"/>
    </source>
</evidence>
<dbReference type="PANTHER" id="PTHR21301">
    <property type="entry name" value="REVERSE TRANSCRIPTASE"/>
    <property type="match status" value="1"/>
</dbReference>
<gene>
    <name evidence="1" type="ORF">B0H17DRAFT_1197663</name>
</gene>
<dbReference type="Proteomes" id="UP001221757">
    <property type="component" value="Unassembled WGS sequence"/>
</dbReference>
<evidence type="ECO:0008006" key="3">
    <source>
        <dbReference type="Google" id="ProtNLM"/>
    </source>
</evidence>
<dbReference type="AlphaFoldDB" id="A0AAD7GLR7"/>
<keyword evidence="2" id="KW-1185">Reference proteome</keyword>